<dbReference type="InterPro" id="IPR041588">
    <property type="entry name" value="Integrase_H2C2"/>
</dbReference>
<dbReference type="PANTHER" id="PTHR37984">
    <property type="entry name" value="PROTEIN CBG26694"/>
    <property type="match status" value="1"/>
</dbReference>
<dbReference type="PROSITE" id="PS50994">
    <property type="entry name" value="INTEGRASE"/>
    <property type="match status" value="1"/>
</dbReference>
<dbReference type="Gene3D" id="3.10.10.10">
    <property type="entry name" value="HIV Type 1 Reverse Transcriptase, subunit A, domain 1"/>
    <property type="match status" value="1"/>
</dbReference>
<dbReference type="InterPro" id="IPR043128">
    <property type="entry name" value="Rev_trsase/Diguanyl_cyclase"/>
</dbReference>
<dbReference type="Pfam" id="PF17921">
    <property type="entry name" value="Integrase_H2C2"/>
    <property type="match status" value="1"/>
</dbReference>
<dbReference type="FunFam" id="3.30.70.270:FF:000063">
    <property type="entry name" value="Zinc knuckle domaincontaining protein"/>
    <property type="match status" value="1"/>
</dbReference>
<keyword evidence="1" id="KW-0511">Multifunctional enzyme</keyword>
<dbReference type="Gene3D" id="1.10.340.70">
    <property type="match status" value="1"/>
</dbReference>
<dbReference type="InterPro" id="IPR000477">
    <property type="entry name" value="RT_dom"/>
</dbReference>
<dbReference type="GO" id="GO:0003676">
    <property type="term" value="F:nucleic acid binding"/>
    <property type="evidence" value="ECO:0007669"/>
    <property type="project" value="InterPro"/>
</dbReference>
<sequence length="2174" mass="246815">MILRSLQPKNAGHVVGVPFTNFGSLVLALYDVEDSISRGLWIDSSPSDVKGKKPFGGQSSVDAVDYSHSKPPPQPILPQFRMDLHCAYHQGPRHETDRCTAVDPQFCPSTLAFIFWCHIHPSFAYGTTRAPFGLSRCPSLVWEGSGSSRCLSLVGVYRGMLRFGALELVLIVSPSSKLGIKNRFFLWIPYSSRNILGRNPGGSNAKRGMSIKGERIGEQRTGGDILERGNFAGEKNKGSPRFWHFSSPYPWGLKPICYRALVSHLEGLSQCLISRLARDHKYASLALRLARDHNESRRSGGLGEGPQIGDSTGDRTQNLWFHKRIKLELELGLLIEIDLGSRAWIRIGDRLVRGSDSPSQLEQIPDHRDMDPQYATVDQLAEITDTMASLRDAILRLAGLHSSTPLPPPVQSAPQAGAFVLHGQTETTPHSVVAPAQIVDDTQARIDRIEQRMRSLHVSDGIMGRDGYDDMPVAALPVEFRMPDIERYTGIGCPCIHLQLYSTVMRGHRLDEAQMIMLFPLSLSGAAQRWFASLDPSRRRTWADLGQEFIRQYSFNTIVGVSRRELEALRQGPDETVTSFISRWREKIAQIIDRPLERDQISMIMRNLQPRFARHLMGFPQTDFGSLVQASMALRKVYLEVYGQILPLQTLRGRSRIRPQALRCWYYWHDRTPVFTSSSVSKSVFRHSLSDDTAWQYRPIAPIRPVGLLIYIRHHNWYVLHRHPRGRLCSSISNIEHRLHRGQPPLQPTPLGFRTDLHCAYHQRAGHDTNSCSALRHAIQDLIDQCLVDLGRPGVAIDPLPTHDTRAVPPPPEGQIPRPFSLTPDRIYGPPPVSPVYLQHVPPMTPFILFPEEYRPPHRDVQIVTRSGRTVRAYDGTQRTVMGTLSTHVMIGPVSYSIVFQVLRIQSSFNLLLGRPWIHEAGVIPSSFHQKSSEDDLHLTRFTFDEVQVVSLEDGSRDMVPMSFDQHSSTLVLSMMRGMSYLPGMGLGRRQQGPHEFTFTVDHDTPYGLGYIPTEADARYMSNCAGIGGSEHTPRTKGIVHVPETVEIQDIQSYLRCSANGPHTVFDMFGVFVLETDEDDSIPNAYTDDMDFIGIGCILDAAPHGPLSAFDLSGVSVLDDESVLDVVTSDFASVEGASTLWTHLFLLTLCPGFVTRFDDISDGQSVILIQMIGKSHPFLVAQVDRFWGPDQPREIRISSSQSPDERSRLIDLLRSYLDVFAWSYEDMPGLDPTIVQHHLPILPHARPVKQKLRRLHPRWSLQVKEEIQKQLSVGFLSVVEYPEWLANVVPVPKKDGKVRVCVDFRDLNKASPKDDFPLPHIDMLVDSTAGHPMLSFMDGFSGYNQILMAPEDMVKTSFITEWGTYCYRVMPFGLKNAGATYQRAATTLFHDMMHRDVEVYVDDMIVKSRDRADHLAALQRFFERIRQFRLRLNPKKCTFGVTSGKLLGHIVSERGIEVDPEKIRAILDMPTPRTEKEIRGFLGRLQYISRFIARLTDICEPIFRLLRKNQPTVWNDDCQRAFERIKECLLSPPVLVPPTPGRPLLLYLSVSDMALGCMLAQLDDLGKERAIYYLSKRMLEYECKYIMIERLCLAVVWATRRLRHYMTEYSVLLVSRLDPLRYLFDRPVLTGRLMRWLVLLTEFDIHYVTQKSVKGSIVADHLASLISDDRSVDDDFPDEQIVSMTSITGWRLYFDGAANQSGFGIEYEACITGLETALDLGIRQLEIHGDSNLVIKQTQGIWRTRDEKLKPYHAYLDLLIDRFDVLRPLLIETRSAPAYYCLIGEIEDQIELPWYHDIYQFLSCGAYPESASAKDRRALRQLATRFVVCGDALYRRSPDGLLLLCLDRASADRVMREVHAGVCGPHMGGHMLARKIMRTGYFWLTMETDCCQFVQRCQECQMHGDLIHVPPSELHALASPWPFSVWGIDIIGKISPKSSSGHEYILVAIDYFTKWVEAASYARLTAARVAKFIRSHIICRYGVPHELISDRGVHFKGEVDTLIQEYGIQHHRSSAYRPQTNGAVEAANKNIKRILRKMVETLGIVLPVEIEMRSLRVALEQHISEAEWAQSRYDQLSLLDEKRLRAADHVQAYQRKMTRAFRKRVKPRKFQRGDLVLKVLRGLISDPRGKFRPSWSGPYVIRDLTREGAAWLTDLDGNQFTEPVNVDQLKKFYA</sequence>
<dbReference type="PANTHER" id="PTHR37984:SF5">
    <property type="entry name" value="PROTEIN NYNRIN-LIKE"/>
    <property type="match status" value="1"/>
</dbReference>
<dbReference type="Pfam" id="PF17919">
    <property type="entry name" value="RT_RNaseH_2"/>
    <property type="match status" value="1"/>
</dbReference>
<proteinExistence type="predicted"/>
<dbReference type="Pfam" id="PF03732">
    <property type="entry name" value="Retrotrans_gag"/>
    <property type="match status" value="1"/>
</dbReference>
<evidence type="ECO:0000256" key="1">
    <source>
        <dbReference type="ARBA" id="ARBA00023268"/>
    </source>
</evidence>
<dbReference type="GO" id="GO:0015074">
    <property type="term" value="P:DNA integration"/>
    <property type="evidence" value="ECO:0007669"/>
    <property type="project" value="InterPro"/>
</dbReference>
<dbReference type="InterPro" id="IPR043502">
    <property type="entry name" value="DNA/RNA_pol_sf"/>
</dbReference>
<evidence type="ECO:0000259" key="2">
    <source>
        <dbReference type="PROSITE" id="PS50994"/>
    </source>
</evidence>
<dbReference type="Pfam" id="PF00078">
    <property type="entry name" value="RVT_1"/>
    <property type="match status" value="1"/>
</dbReference>
<accession>A0A438FVC6</accession>
<dbReference type="SUPFAM" id="SSF56672">
    <property type="entry name" value="DNA/RNA polymerases"/>
    <property type="match status" value="1"/>
</dbReference>
<gene>
    <name evidence="3" type="primary">pol_6</name>
    <name evidence="3" type="ORF">CK203_055721</name>
</gene>
<name>A0A438FVC6_VITVI</name>
<dbReference type="InterPro" id="IPR001584">
    <property type="entry name" value="Integrase_cat-core"/>
</dbReference>
<comment type="caution">
    <text evidence="3">The sequence shown here is derived from an EMBL/GenBank/DDBJ whole genome shotgun (WGS) entry which is preliminary data.</text>
</comment>
<dbReference type="Proteomes" id="UP000288805">
    <property type="component" value="Unassembled WGS sequence"/>
</dbReference>
<dbReference type="CDD" id="cd09274">
    <property type="entry name" value="RNase_HI_RT_Ty3"/>
    <property type="match status" value="1"/>
</dbReference>
<dbReference type="InterPro" id="IPR002156">
    <property type="entry name" value="RNaseH_domain"/>
</dbReference>
<evidence type="ECO:0000313" key="3">
    <source>
        <dbReference type="EMBL" id="RVW63913.1"/>
    </source>
</evidence>
<dbReference type="Pfam" id="PF00665">
    <property type="entry name" value="rve"/>
    <property type="match status" value="1"/>
</dbReference>
<dbReference type="Gene3D" id="3.30.70.270">
    <property type="match status" value="2"/>
</dbReference>
<dbReference type="EMBL" id="QGNW01000729">
    <property type="protein sequence ID" value="RVW63913.1"/>
    <property type="molecule type" value="Genomic_DNA"/>
</dbReference>
<organism evidence="3 4">
    <name type="scientific">Vitis vinifera</name>
    <name type="common">Grape</name>
    <dbReference type="NCBI Taxonomy" id="29760"/>
    <lineage>
        <taxon>Eukaryota</taxon>
        <taxon>Viridiplantae</taxon>
        <taxon>Streptophyta</taxon>
        <taxon>Embryophyta</taxon>
        <taxon>Tracheophyta</taxon>
        <taxon>Spermatophyta</taxon>
        <taxon>Magnoliopsida</taxon>
        <taxon>eudicotyledons</taxon>
        <taxon>Gunneridae</taxon>
        <taxon>Pentapetalae</taxon>
        <taxon>rosids</taxon>
        <taxon>Vitales</taxon>
        <taxon>Vitaceae</taxon>
        <taxon>Viteae</taxon>
        <taxon>Vitis</taxon>
    </lineage>
</organism>
<reference evidence="3 4" key="1">
    <citation type="journal article" date="2018" name="PLoS Genet.">
        <title>Population sequencing reveals clonal diversity and ancestral inbreeding in the grapevine cultivar Chardonnay.</title>
        <authorList>
            <person name="Roach M.J."/>
            <person name="Johnson D.L."/>
            <person name="Bohlmann J."/>
            <person name="van Vuuren H.J."/>
            <person name="Jones S.J."/>
            <person name="Pretorius I.S."/>
            <person name="Schmidt S.A."/>
            <person name="Borneman A.R."/>
        </authorList>
    </citation>
    <scope>NUCLEOTIDE SEQUENCE [LARGE SCALE GENOMIC DNA]</scope>
    <source>
        <strain evidence="4">cv. Chardonnay</strain>
        <tissue evidence="3">Leaf</tissue>
    </source>
</reference>
<dbReference type="Pfam" id="PF13456">
    <property type="entry name" value="RVT_3"/>
    <property type="match status" value="1"/>
</dbReference>
<evidence type="ECO:0000313" key="4">
    <source>
        <dbReference type="Proteomes" id="UP000288805"/>
    </source>
</evidence>
<dbReference type="InterPro" id="IPR005162">
    <property type="entry name" value="Retrotrans_gag_dom"/>
</dbReference>
<dbReference type="SUPFAM" id="SSF53098">
    <property type="entry name" value="Ribonuclease H-like"/>
    <property type="match status" value="2"/>
</dbReference>
<protein>
    <submittedName>
        <fullName evidence="3">Retrovirus-related Pol polyprotein from transposon 17.6</fullName>
    </submittedName>
</protein>
<dbReference type="InterPro" id="IPR036397">
    <property type="entry name" value="RNaseH_sf"/>
</dbReference>
<dbReference type="InterPro" id="IPR012337">
    <property type="entry name" value="RNaseH-like_sf"/>
</dbReference>
<dbReference type="InterPro" id="IPR050951">
    <property type="entry name" value="Retrovirus_Pol_polyprotein"/>
</dbReference>
<dbReference type="Gene3D" id="3.30.420.10">
    <property type="entry name" value="Ribonuclease H-like superfamily/Ribonuclease H"/>
    <property type="match status" value="2"/>
</dbReference>
<feature type="domain" description="Integrase catalytic" evidence="2">
    <location>
        <begin position="1918"/>
        <end position="2083"/>
    </location>
</feature>
<dbReference type="GO" id="GO:0004523">
    <property type="term" value="F:RNA-DNA hybrid ribonuclease activity"/>
    <property type="evidence" value="ECO:0007669"/>
    <property type="project" value="InterPro"/>
</dbReference>
<dbReference type="CDD" id="cd01647">
    <property type="entry name" value="RT_LTR"/>
    <property type="match status" value="1"/>
</dbReference>
<dbReference type="InterPro" id="IPR041577">
    <property type="entry name" value="RT_RNaseH_2"/>
</dbReference>